<feature type="transmembrane region" description="Helical" evidence="2">
    <location>
        <begin position="665"/>
        <end position="690"/>
    </location>
</feature>
<protein>
    <submittedName>
        <fullName evidence="3">Uncharacterized protein</fullName>
    </submittedName>
</protein>
<keyword evidence="2" id="KW-1133">Transmembrane helix</keyword>
<dbReference type="STRING" id="71139.A0A059BFV5"/>
<gene>
    <name evidence="3" type="ORF">EUGRSUZ_G02612</name>
</gene>
<dbReference type="PANTHER" id="PTHR31860:SF4">
    <property type="entry name" value="OS02G0637800 PROTEIN"/>
    <property type="match status" value="1"/>
</dbReference>
<evidence type="ECO:0000256" key="1">
    <source>
        <dbReference type="SAM" id="MobiDB-lite"/>
    </source>
</evidence>
<accession>A0A059BFV5</accession>
<feature type="region of interest" description="Disordered" evidence="1">
    <location>
        <begin position="1"/>
        <end position="23"/>
    </location>
</feature>
<sequence>MEVPVVRGDGDGDGDGSSNGGKVGALFENFMRGQQSSLRSLFVRKKSGAGDDADSPRPLPFLSPVANSVASRCSRILKVSTEELRHRFDEEIPESARQPSVYPRNFVEFCSYKAMNVATKAPDYLDDKEFRRLTFDMMLAWESPDVASEVLAKETPTCKEAEGADGWSLFYASSTTTAVQVDDKKTAGIDAFARIAPACAAIADVITVKNLFYALTSSSGNQLHFLLYDKYLRSLNKVIKAAKNVSGPTLSNLQLAEGEIILDIDGTVPLQPVLQHIGISAWPGRLTLTNYALYFESLGVGVYDKAVRYDLATDVKQVIKPELTGPLGARLFDRAVMYKSASVVEPVYMEFPELKGSSRRDYWLDICLEVLRAHRFARKYNFREIQRAEIIARAILGIFRYRAIREAFNIFPSNYKTILPYNLAESLPGGDVILETLASRMELVKVDAPCHDDPASPFTKQKKILSPVSVVALNRLGFTLLKQIKLDIDLVAVGEVCVAEINPLEIALKNSILDTGRAEAAQATVDQVKVEGIDTNVAVMKELLFPVFALASRLQSLASWEDALKSIVFLALVCYTIHRGWIQYVIPVILVSLALVMLWRRYFNRGKSLEAFRVTPPPNRNAVEQLLTLQDAVSQAEAVIQAANIVLLKIRALLFAVVPQTTDKVALLLIIMAVVFAFVPPRYLILLAFLEVFTREMPLRKESNDRWLRRMREWWIRIPAAPVQLVKADDKKNK</sequence>
<feature type="transmembrane region" description="Helical" evidence="2">
    <location>
        <begin position="581"/>
        <end position="599"/>
    </location>
</feature>
<dbReference type="PANTHER" id="PTHR31860">
    <property type="entry name" value="HEAT-INDUCIBLE TRANSCRIPTION REPRESSOR (DUF639)-RELATED"/>
    <property type="match status" value="1"/>
</dbReference>
<dbReference type="AlphaFoldDB" id="A0A059BFV5"/>
<dbReference type="InParanoid" id="A0A059BFV5"/>
<dbReference type="OMA" id="FTRELPY"/>
<dbReference type="FunCoup" id="A0A059BFV5">
    <property type="interactions" value="2292"/>
</dbReference>
<dbReference type="InterPro" id="IPR006927">
    <property type="entry name" value="DUF639"/>
</dbReference>
<evidence type="ECO:0000313" key="3">
    <source>
        <dbReference type="EMBL" id="KCW65107.1"/>
    </source>
</evidence>
<dbReference type="Pfam" id="PF04842">
    <property type="entry name" value="DUF639"/>
    <property type="match status" value="1"/>
</dbReference>
<dbReference type="KEGG" id="egr:104454035"/>
<keyword evidence="2" id="KW-0812">Transmembrane</keyword>
<keyword evidence="2" id="KW-0472">Membrane</keyword>
<reference evidence="3" key="1">
    <citation type="submission" date="2013-07" db="EMBL/GenBank/DDBJ databases">
        <title>The genome of Eucalyptus grandis.</title>
        <authorList>
            <person name="Schmutz J."/>
            <person name="Hayes R."/>
            <person name="Myburg A."/>
            <person name="Tuskan G."/>
            <person name="Grattapaglia D."/>
            <person name="Rokhsar D.S."/>
        </authorList>
    </citation>
    <scope>NUCLEOTIDE SEQUENCE</scope>
    <source>
        <tissue evidence="3">Leaf extractions</tissue>
    </source>
</reference>
<proteinExistence type="predicted"/>
<dbReference type="eggNOG" id="ENOG502QU95">
    <property type="taxonomic scope" value="Eukaryota"/>
</dbReference>
<dbReference type="OrthoDB" id="742491at2759"/>
<name>A0A059BFV5_EUCGR</name>
<dbReference type="EMBL" id="KK198759">
    <property type="protein sequence ID" value="KCW65107.1"/>
    <property type="molecule type" value="Genomic_DNA"/>
</dbReference>
<dbReference type="Gramene" id="KCW65107">
    <property type="protein sequence ID" value="KCW65107"/>
    <property type="gene ID" value="EUGRSUZ_G02612"/>
</dbReference>
<organism evidence="3">
    <name type="scientific">Eucalyptus grandis</name>
    <name type="common">Flooded gum</name>
    <dbReference type="NCBI Taxonomy" id="71139"/>
    <lineage>
        <taxon>Eukaryota</taxon>
        <taxon>Viridiplantae</taxon>
        <taxon>Streptophyta</taxon>
        <taxon>Embryophyta</taxon>
        <taxon>Tracheophyta</taxon>
        <taxon>Spermatophyta</taxon>
        <taxon>Magnoliopsida</taxon>
        <taxon>eudicotyledons</taxon>
        <taxon>Gunneridae</taxon>
        <taxon>Pentapetalae</taxon>
        <taxon>rosids</taxon>
        <taxon>malvids</taxon>
        <taxon>Myrtales</taxon>
        <taxon>Myrtaceae</taxon>
        <taxon>Myrtoideae</taxon>
        <taxon>Eucalypteae</taxon>
        <taxon>Eucalyptus</taxon>
    </lineage>
</organism>
<evidence type="ECO:0000256" key="2">
    <source>
        <dbReference type="SAM" id="Phobius"/>
    </source>
</evidence>